<dbReference type="PANTHER" id="PTHR34039">
    <property type="entry name" value="UPF0102 PROTEIN YRAN"/>
    <property type="match status" value="1"/>
</dbReference>
<dbReference type="GO" id="GO:0003676">
    <property type="term" value="F:nucleic acid binding"/>
    <property type="evidence" value="ECO:0007669"/>
    <property type="project" value="InterPro"/>
</dbReference>
<dbReference type="PANTHER" id="PTHR34039:SF1">
    <property type="entry name" value="UPF0102 PROTEIN YRAN"/>
    <property type="match status" value="1"/>
</dbReference>
<proteinExistence type="inferred from homology"/>
<protein>
    <recommendedName>
        <fullName evidence="2">UPF0102 protein E6H05_06380</fullName>
    </recommendedName>
</protein>
<comment type="similarity">
    <text evidence="1 2">Belongs to the UPF0102 family.</text>
</comment>
<dbReference type="NCBIfam" id="NF009150">
    <property type="entry name" value="PRK12497.1-3"/>
    <property type="match status" value="1"/>
</dbReference>
<evidence type="ECO:0000256" key="1">
    <source>
        <dbReference type="ARBA" id="ARBA00006738"/>
    </source>
</evidence>
<dbReference type="Proteomes" id="UP000318834">
    <property type="component" value="Unassembled WGS sequence"/>
</dbReference>
<accession>A0A537IWB4</accession>
<dbReference type="Pfam" id="PF02021">
    <property type="entry name" value="UPF0102"/>
    <property type="match status" value="1"/>
</dbReference>
<comment type="caution">
    <text evidence="3">The sequence shown here is derived from an EMBL/GenBank/DDBJ whole genome shotgun (WGS) entry which is preliminary data.</text>
</comment>
<dbReference type="NCBIfam" id="NF009154">
    <property type="entry name" value="PRK12497.3-3"/>
    <property type="match status" value="1"/>
</dbReference>
<dbReference type="InterPro" id="IPR011856">
    <property type="entry name" value="tRNA_endonuc-like_dom_sf"/>
</dbReference>
<reference evidence="3 4" key="1">
    <citation type="journal article" date="2019" name="Nat. Microbiol.">
        <title>Mediterranean grassland soil C-N compound turnover is dependent on rainfall and depth, and is mediated by genomically divergent microorganisms.</title>
        <authorList>
            <person name="Diamond S."/>
            <person name="Andeer P.F."/>
            <person name="Li Z."/>
            <person name="Crits-Christoph A."/>
            <person name="Burstein D."/>
            <person name="Anantharaman K."/>
            <person name="Lane K.R."/>
            <person name="Thomas B.C."/>
            <person name="Pan C."/>
            <person name="Northen T.R."/>
            <person name="Banfield J.F."/>
        </authorList>
    </citation>
    <scope>NUCLEOTIDE SEQUENCE [LARGE SCALE GENOMIC DNA]</scope>
    <source>
        <strain evidence="3">NP_8</strain>
    </source>
</reference>
<dbReference type="EMBL" id="VBAP01000043">
    <property type="protein sequence ID" value="TMI75570.1"/>
    <property type="molecule type" value="Genomic_DNA"/>
</dbReference>
<dbReference type="AlphaFoldDB" id="A0A537IWB4"/>
<dbReference type="InterPro" id="IPR003509">
    <property type="entry name" value="UPF0102_YraN-like"/>
</dbReference>
<evidence type="ECO:0000313" key="3">
    <source>
        <dbReference type="EMBL" id="TMI75570.1"/>
    </source>
</evidence>
<organism evidence="3 4">
    <name type="scientific">Candidatus Segetimicrobium genomatis</name>
    <dbReference type="NCBI Taxonomy" id="2569760"/>
    <lineage>
        <taxon>Bacteria</taxon>
        <taxon>Bacillati</taxon>
        <taxon>Candidatus Sysuimicrobiota</taxon>
        <taxon>Candidatus Sysuimicrobiia</taxon>
        <taxon>Candidatus Sysuimicrobiales</taxon>
        <taxon>Candidatus Segetimicrobiaceae</taxon>
        <taxon>Candidatus Segetimicrobium</taxon>
    </lineage>
</organism>
<gene>
    <name evidence="3" type="ORF">E6H05_06380</name>
</gene>
<evidence type="ECO:0000256" key="2">
    <source>
        <dbReference type="HAMAP-Rule" id="MF_00048"/>
    </source>
</evidence>
<evidence type="ECO:0000313" key="4">
    <source>
        <dbReference type="Proteomes" id="UP000318834"/>
    </source>
</evidence>
<dbReference type="Gene3D" id="3.40.1350.10">
    <property type="match status" value="1"/>
</dbReference>
<dbReference type="SUPFAM" id="SSF52980">
    <property type="entry name" value="Restriction endonuclease-like"/>
    <property type="match status" value="1"/>
</dbReference>
<dbReference type="InterPro" id="IPR011335">
    <property type="entry name" value="Restrct_endonuc-II-like"/>
</dbReference>
<sequence length="123" mass="13785">MSRRQLGAIGEDAAVRALRRRGYRIRDRNVRCPMGELDLVAEHAGHIVFVEVKTRTGIEYGAPFEAISPAKQWRLSRLATYYLTVKRLLDRPCRFDAVSVLVDPDGQVLDVDVVAGAFEAILC</sequence>
<dbReference type="HAMAP" id="MF_00048">
    <property type="entry name" value="UPF0102"/>
    <property type="match status" value="1"/>
</dbReference>
<name>A0A537IWB4_9BACT</name>